<evidence type="ECO:0000256" key="1">
    <source>
        <dbReference type="SAM" id="SignalP"/>
    </source>
</evidence>
<name>D6ZDX8_SEGRD</name>
<dbReference type="OrthoDB" id="9974791at2"/>
<gene>
    <name evidence="2" type="ordered locus">Srot_2956</name>
</gene>
<dbReference type="RefSeq" id="WP_013139832.1">
    <property type="nucleotide sequence ID" value="NC_014168.1"/>
</dbReference>
<dbReference type="AlphaFoldDB" id="D6ZDX8"/>
<evidence type="ECO:0000313" key="2">
    <source>
        <dbReference type="EMBL" id="ADG99385.1"/>
    </source>
</evidence>
<accession>D6ZDX8</accession>
<protein>
    <submittedName>
        <fullName evidence="2">Uncharacterized protein</fullName>
    </submittedName>
</protein>
<feature type="chain" id="PRO_5003091583" evidence="1">
    <location>
        <begin position="26"/>
        <end position="156"/>
    </location>
</feature>
<feature type="signal peptide" evidence="1">
    <location>
        <begin position="1"/>
        <end position="25"/>
    </location>
</feature>
<keyword evidence="3" id="KW-1185">Reference proteome</keyword>
<sequence length="156" mass="16704">MTTMRTATAVFVLMGLALAAPFAGADPARPKGCLVLAAATKRFEDLDNKVKALNDPEVSFDEARANTRQQVGLWRQMQDLLGEAAKNITDAPRLAAAVRENGDAIGQYADVVEEILPHTQENPPPADVRANYTAAGKRKNAAGRAMTEAAREICAK</sequence>
<keyword evidence="1" id="KW-0732">Signal</keyword>
<reference evidence="2 3" key="1">
    <citation type="journal article" date="2010" name="Stand. Genomic Sci.">
        <title>Complete genome sequence of Segniliparus rotundus type strain (CDC 1076).</title>
        <authorList>
            <person name="Sikorski J."/>
            <person name="Lapidus A."/>
            <person name="Copeland A."/>
            <person name="Misra M."/>
            <person name="Glavina Del Rio T."/>
            <person name="Nolan M."/>
            <person name="Lucas S."/>
            <person name="Chen F."/>
            <person name="Tice H."/>
            <person name="Cheng J.F."/>
            <person name="Jando M."/>
            <person name="Schneider S."/>
            <person name="Bruce D."/>
            <person name="Goodwin L."/>
            <person name="Pitluck S."/>
            <person name="Liolios K."/>
            <person name="Mikhailova N."/>
            <person name="Pati A."/>
            <person name="Ivanova N."/>
            <person name="Mavromatis K."/>
            <person name="Chen A."/>
            <person name="Palaniappan K."/>
            <person name="Chertkov O."/>
            <person name="Land M."/>
            <person name="Hauser L."/>
            <person name="Chang Y.J."/>
            <person name="Jeffries C.D."/>
            <person name="Brettin T."/>
            <person name="Detter J.C."/>
            <person name="Han C."/>
            <person name="Rohde M."/>
            <person name="Goker M."/>
            <person name="Bristow J."/>
            <person name="Eisen J.A."/>
            <person name="Markowitz V."/>
            <person name="Hugenholtz P."/>
            <person name="Kyrpides N.C."/>
            <person name="Klenk H.P."/>
        </authorList>
    </citation>
    <scope>NUCLEOTIDE SEQUENCE [LARGE SCALE GENOMIC DNA]</scope>
    <source>
        <strain evidence="3">ATCC BAA-972 / CDC 1076 / CIP 108378 / DSM 44985 / JCM 13578</strain>
    </source>
</reference>
<dbReference type="HOGENOM" id="CLU_1685373_0_0_11"/>
<dbReference type="KEGG" id="srt:Srot_2956"/>
<proteinExistence type="predicted"/>
<dbReference type="EMBL" id="CP001958">
    <property type="protein sequence ID" value="ADG99385.1"/>
    <property type="molecule type" value="Genomic_DNA"/>
</dbReference>
<dbReference type="STRING" id="640132.Srot_2956"/>
<dbReference type="Proteomes" id="UP000002247">
    <property type="component" value="Chromosome"/>
</dbReference>
<organism evidence="2 3">
    <name type="scientific">Segniliparus rotundus (strain ATCC BAA-972 / CDC 1076 / CIP 108378 / DSM 44985 / JCM 13578)</name>
    <dbReference type="NCBI Taxonomy" id="640132"/>
    <lineage>
        <taxon>Bacteria</taxon>
        <taxon>Bacillati</taxon>
        <taxon>Actinomycetota</taxon>
        <taxon>Actinomycetes</taxon>
        <taxon>Mycobacteriales</taxon>
        <taxon>Segniliparaceae</taxon>
        <taxon>Segniliparus</taxon>
    </lineage>
</organism>
<evidence type="ECO:0000313" key="3">
    <source>
        <dbReference type="Proteomes" id="UP000002247"/>
    </source>
</evidence>